<proteinExistence type="predicted"/>
<dbReference type="PANTHER" id="PTHR35007">
    <property type="entry name" value="INTEGRAL MEMBRANE PROTEIN-RELATED"/>
    <property type="match status" value="1"/>
</dbReference>
<evidence type="ECO:0000256" key="5">
    <source>
        <dbReference type="ARBA" id="ARBA00023136"/>
    </source>
</evidence>
<evidence type="ECO:0000313" key="8">
    <source>
        <dbReference type="EMBL" id="PXV70234.1"/>
    </source>
</evidence>
<feature type="domain" description="Type II secretion system protein GspF" evidence="7">
    <location>
        <begin position="168"/>
        <end position="295"/>
    </location>
</feature>
<dbReference type="Pfam" id="PF00482">
    <property type="entry name" value="T2SSF"/>
    <property type="match status" value="1"/>
</dbReference>
<evidence type="ECO:0000313" key="9">
    <source>
        <dbReference type="Proteomes" id="UP000248330"/>
    </source>
</evidence>
<evidence type="ECO:0000256" key="3">
    <source>
        <dbReference type="ARBA" id="ARBA00022692"/>
    </source>
</evidence>
<evidence type="ECO:0000256" key="4">
    <source>
        <dbReference type="ARBA" id="ARBA00022989"/>
    </source>
</evidence>
<keyword evidence="2" id="KW-1003">Cell membrane</keyword>
<dbReference type="AlphaFoldDB" id="A0A318EEZ0"/>
<dbReference type="PANTHER" id="PTHR35007:SF2">
    <property type="entry name" value="PILUS ASSEMBLE PROTEIN"/>
    <property type="match status" value="1"/>
</dbReference>
<dbReference type="GO" id="GO:0005886">
    <property type="term" value="C:plasma membrane"/>
    <property type="evidence" value="ECO:0007669"/>
    <property type="project" value="UniProtKB-SubCell"/>
</dbReference>
<feature type="transmembrane region" description="Helical" evidence="6">
    <location>
        <begin position="97"/>
        <end position="121"/>
    </location>
</feature>
<comment type="caution">
    <text evidence="8">The sequence shown here is derived from an EMBL/GenBank/DDBJ whole genome shotgun (WGS) entry which is preliminary data.</text>
</comment>
<dbReference type="OrthoDB" id="8534919at2"/>
<dbReference type="InterPro" id="IPR018076">
    <property type="entry name" value="T2SS_GspF_dom"/>
</dbReference>
<accession>A0A318EEZ0</accession>
<evidence type="ECO:0000256" key="6">
    <source>
        <dbReference type="SAM" id="Phobius"/>
    </source>
</evidence>
<evidence type="ECO:0000256" key="2">
    <source>
        <dbReference type="ARBA" id="ARBA00022475"/>
    </source>
</evidence>
<organism evidence="8 9">
    <name type="scientific">Sinimarinibacterium flocculans</name>
    <dbReference type="NCBI Taxonomy" id="985250"/>
    <lineage>
        <taxon>Bacteria</taxon>
        <taxon>Pseudomonadati</taxon>
        <taxon>Pseudomonadota</taxon>
        <taxon>Gammaproteobacteria</taxon>
        <taxon>Nevskiales</taxon>
        <taxon>Nevskiaceae</taxon>
        <taxon>Sinimarinibacterium</taxon>
    </lineage>
</organism>
<evidence type="ECO:0000259" key="7">
    <source>
        <dbReference type="Pfam" id="PF00482"/>
    </source>
</evidence>
<dbReference type="EMBL" id="QICN01000002">
    <property type="protein sequence ID" value="PXV70234.1"/>
    <property type="molecule type" value="Genomic_DNA"/>
</dbReference>
<dbReference type="Proteomes" id="UP000248330">
    <property type="component" value="Unassembled WGS sequence"/>
</dbReference>
<comment type="subcellular location">
    <subcellularLocation>
        <location evidence="1">Cell membrane</location>
        <topology evidence="1">Multi-pass membrane protein</topology>
    </subcellularLocation>
</comment>
<feature type="transmembrane region" description="Helical" evidence="6">
    <location>
        <begin position="6"/>
        <end position="29"/>
    </location>
</feature>
<keyword evidence="3 6" id="KW-0812">Transmembrane</keyword>
<sequence>MSPTLFAGLVAGTILLATIGVCLVAILVVRSRGESHLRRRLAPEASGVGDDLDDRGQRPLVASMVRGGKAIEGMVDPEGESGRLLMQAGWRGVEQRVLWYAFQGVLPILLAALLVGFWMFAEVESKLLVTVLLGFAAAAMSFLLPRWVLRGAAASRQRRIKSEVPLLIHLLTLLFEAGLSIRQALASLVREGGGVLPEIGRELDLMLRQIEAGAETGDALKNLGEILAVDDLSTIFGVLRQVDRYGGEIREPLLEALEVIEERRSLELREKVNLLSGRMTVVMVLFFFPALMVFVAGPAFLALIRALGDVNG</sequence>
<keyword evidence="5 6" id="KW-0472">Membrane</keyword>
<evidence type="ECO:0000256" key="1">
    <source>
        <dbReference type="ARBA" id="ARBA00004651"/>
    </source>
</evidence>
<keyword evidence="9" id="KW-1185">Reference proteome</keyword>
<feature type="transmembrane region" description="Helical" evidence="6">
    <location>
        <begin position="127"/>
        <end position="149"/>
    </location>
</feature>
<name>A0A318EEZ0_9GAMM</name>
<dbReference type="RefSeq" id="WP_110263921.1">
    <property type="nucleotide sequence ID" value="NZ_CAWNXA010000002.1"/>
</dbReference>
<protein>
    <submittedName>
        <fullName evidence="8">Tight adherence protein C</fullName>
    </submittedName>
</protein>
<gene>
    <name evidence="8" type="ORF">C8D93_10286</name>
</gene>
<keyword evidence="4 6" id="KW-1133">Transmembrane helix</keyword>
<reference evidence="8 9" key="1">
    <citation type="submission" date="2018-04" db="EMBL/GenBank/DDBJ databases">
        <title>Genomic Encyclopedia of Type Strains, Phase IV (KMG-IV): sequencing the most valuable type-strain genomes for metagenomic binning, comparative biology and taxonomic classification.</title>
        <authorList>
            <person name="Goeker M."/>
        </authorList>
    </citation>
    <scope>NUCLEOTIDE SEQUENCE [LARGE SCALE GENOMIC DNA]</scope>
    <source>
        <strain evidence="8 9">DSM 104150</strain>
    </source>
</reference>
<feature type="transmembrane region" description="Helical" evidence="6">
    <location>
        <begin position="279"/>
        <end position="304"/>
    </location>
</feature>